<gene>
    <name evidence="2" type="primary">kup_10</name>
    <name evidence="2" type="ORF">SDC9_123953</name>
</gene>
<dbReference type="InterPro" id="IPR053952">
    <property type="entry name" value="K_trans_C"/>
</dbReference>
<reference evidence="2" key="1">
    <citation type="submission" date="2019-08" db="EMBL/GenBank/DDBJ databases">
        <authorList>
            <person name="Kucharzyk K."/>
            <person name="Murdoch R.W."/>
            <person name="Higgins S."/>
            <person name="Loffler F."/>
        </authorList>
    </citation>
    <scope>NUCLEOTIDE SEQUENCE</scope>
</reference>
<organism evidence="2">
    <name type="scientific">bioreactor metagenome</name>
    <dbReference type="NCBI Taxonomy" id="1076179"/>
    <lineage>
        <taxon>unclassified sequences</taxon>
        <taxon>metagenomes</taxon>
        <taxon>ecological metagenomes</taxon>
    </lineage>
</organism>
<dbReference type="AlphaFoldDB" id="A0A645CJ42"/>
<accession>A0A645CJ42</accession>
<name>A0A645CJ42_9ZZZZ</name>
<dbReference type="Pfam" id="PF22776">
    <property type="entry name" value="K_trans_C"/>
    <property type="match status" value="1"/>
</dbReference>
<evidence type="ECO:0000259" key="1">
    <source>
        <dbReference type="Pfam" id="PF22776"/>
    </source>
</evidence>
<evidence type="ECO:0000313" key="2">
    <source>
        <dbReference type="EMBL" id="MPM76954.1"/>
    </source>
</evidence>
<comment type="caution">
    <text evidence="2">The sequence shown here is derived from an EMBL/GenBank/DDBJ whole genome shotgun (WGS) entry which is preliminary data.</text>
</comment>
<protein>
    <submittedName>
        <fullName evidence="2">Low affinity potassium transport system protein kup</fullName>
    </submittedName>
</protein>
<sequence length="150" mass="16907">MFPHPNSTTAPLALRTLVMFTHAMFEHVVLVEIVNENVPHIRHRDRVHVHDLGDASDGIVHISVHVGFNDSQDIPRGVALAVGRSEELDFEPQQVRYFLSVLTLRPTGDARMAAWRKRLYVLLANNAASRTEVFHLPPDRTVVMGAEMEL</sequence>
<feature type="domain" description="K+ potassium transporter C-terminal" evidence="1">
    <location>
        <begin position="3"/>
        <end position="150"/>
    </location>
</feature>
<dbReference type="EMBL" id="VSSQ01027619">
    <property type="protein sequence ID" value="MPM76954.1"/>
    <property type="molecule type" value="Genomic_DNA"/>
</dbReference>
<proteinExistence type="predicted"/>